<dbReference type="OrthoDB" id="2101473at2759"/>
<dbReference type="AlphaFoldDB" id="A0A9P8C712"/>
<dbReference type="PANTHER" id="PTHR35802">
    <property type="entry name" value="PROTEASE SYNTHASE AND SPORULATION PROTEIN PAI 2"/>
    <property type="match status" value="1"/>
</dbReference>
<dbReference type="Proteomes" id="UP000824998">
    <property type="component" value="Unassembled WGS sequence"/>
</dbReference>
<protein>
    <submittedName>
        <fullName evidence="1">Transcriptional regulator</fullName>
    </submittedName>
</protein>
<evidence type="ECO:0000313" key="2">
    <source>
        <dbReference type="Proteomes" id="UP000824998"/>
    </source>
</evidence>
<gene>
    <name evidence="1" type="ORF">BJ875DRAFT_503445</name>
</gene>
<reference evidence="1" key="1">
    <citation type="journal article" date="2021" name="IMA Fungus">
        <title>Genomic characterization of three marine fungi, including Emericellopsis atlantica sp. nov. with signatures of a generalist lifestyle and marine biomass degradation.</title>
        <authorList>
            <person name="Hagestad O.C."/>
            <person name="Hou L."/>
            <person name="Andersen J.H."/>
            <person name="Hansen E.H."/>
            <person name="Altermark B."/>
            <person name="Li C."/>
            <person name="Kuhnert E."/>
            <person name="Cox R.J."/>
            <person name="Crous P.W."/>
            <person name="Spatafora J.W."/>
            <person name="Lail K."/>
            <person name="Amirebrahimi M."/>
            <person name="Lipzen A."/>
            <person name="Pangilinan J."/>
            <person name="Andreopoulos W."/>
            <person name="Hayes R.D."/>
            <person name="Ng V."/>
            <person name="Grigoriev I.V."/>
            <person name="Jackson S.A."/>
            <person name="Sutton T.D.S."/>
            <person name="Dobson A.D.W."/>
            <person name="Rama T."/>
        </authorList>
    </citation>
    <scope>NUCLEOTIDE SEQUENCE</scope>
    <source>
        <strain evidence="1">TRa018bII</strain>
    </source>
</reference>
<dbReference type="InterPro" id="IPR012349">
    <property type="entry name" value="Split_barrel_FMN-bd"/>
</dbReference>
<dbReference type="SUPFAM" id="SSF50475">
    <property type="entry name" value="FMN-binding split barrel"/>
    <property type="match status" value="1"/>
</dbReference>
<dbReference type="Pfam" id="PF04299">
    <property type="entry name" value="FMN_bind_2"/>
    <property type="match status" value="1"/>
</dbReference>
<dbReference type="PANTHER" id="PTHR35802:SF1">
    <property type="entry name" value="PROTEASE SYNTHASE AND SPORULATION PROTEIN PAI 2"/>
    <property type="match status" value="1"/>
</dbReference>
<accession>A0A9P8C712</accession>
<keyword evidence="2" id="KW-1185">Reference proteome</keyword>
<dbReference type="Gene3D" id="2.30.110.10">
    <property type="entry name" value="Electron Transport, Fmn-binding Protein, Chain A"/>
    <property type="match status" value="1"/>
</dbReference>
<name>A0A9P8C712_9HELO</name>
<comment type="caution">
    <text evidence="1">The sequence shown here is derived from an EMBL/GenBank/DDBJ whole genome shotgun (WGS) entry which is preliminary data.</text>
</comment>
<organism evidence="1 2">
    <name type="scientific">Amylocarpus encephaloides</name>
    <dbReference type="NCBI Taxonomy" id="45428"/>
    <lineage>
        <taxon>Eukaryota</taxon>
        <taxon>Fungi</taxon>
        <taxon>Dikarya</taxon>
        <taxon>Ascomycota</taxon>
        <taxon>Pezizomycotina</taxon>
        <taxon>Leotiomycetes</taxon>
        <taxon>Helotiales</taxon>
        <taxon>Helotiales incertae sedis</taxon>
        <taxon>Amylocarpus</taxon>
    </lineage>
</organism>
<evidence type="ECO:0000313" key="1">
    <source>
        <dbReference type="EMBL" id="KAG9236293.1"/>
    </source>
</evidence>
<sequence>MYLRTAHAELHLPTLYNFVEKNPLGLLTTALPSKDHAFIQTSHIPFILDAPSSPLEYATEGSNEDLGILRAHVARANPQAKVLIENALALQDKTGDGGKNGTTLEQEVLILFNGPAHHYVTPKWYTTTKPDTGKVVSTWNYSAVQVYGKATILFDSKAPSTGAFLDRQLDDLATLTEEKIMGFDGKEGRKKPWTLKEAPESYVNILKKAIVGIEIRIERIQGKWKMSQELGDGDREGTIEGFKGMGGQVGMEIAGAIEERQKVKEGRGREKREKSGCPI</sequence>
<dbReference type="EMBL" id="MU251410">
    <property type="protein sequence ID" value="KAG9236293.1"/>
    <property type="molecule type" value="Genomic_DNA"/>
</dbReference>
<proteinExistence type="predicted"/>
<dbReference type="InterPro" id="IPR007396">
    <property type="entry name" value="TR_PAI2-type"/>
</dbReference>